<dbReference type="EnsemblPlants" id="TuG1812S0002104600.01.T03">
    <property type="protein sequence ID" value="TuG1812S0002104600.01.T03"/>
    <property type="gene ID" value="TuG1812S0002104600.01"/>
</dbReference>
<feature type="compositionally biased region" description="Basic residues" evidence="1">
    <location>
        <begin position="1"/>
        <end position="10"/>
    </location>
</feature>
<reference evidence="3" key="1">
    <citation type="journal article" date="2013" name="Nature">
        <title>Draft genome of the wheat A-genome progenitor Triticum urartu.</title>
        <authorList>
            <person name="Ling H.Q."/>
            <person name="Zhao S."/>
            <person name="Liu D."/>
            <person name="Wang J."/>
            <person name="Sun H."/>
            <person name="Zhang C."/>
            <person name="Fan H."/>
            <person name="Li D."/>
            <person name="Dong L."/>
            <person name="Tao Y."/>
            <person name="Gao C."/>
            <person name="Wu H."/>
            <person name="Li Y."/>
            <person name="Cui Y."/>
            <person name="Guo X."/>
            <person name="Zheng S."/>
            <person name="Wang B."/>
            <person name="Yu K."/>
            <person name="Liang Q."/>
            <person name="Yang W."/>
            <person name="Lou X."/>
            <person name="Chen J."/>
            <person name="Feng M."/>
            <person name="Jian J."/>
            <person name="Zhang X."/>
            <person name="Luo G."/>
            <person name="Jiang Y."/>
            <person name="Liu J."/>
            <person name="Wang Z."/>
            <person name="Sha Y."/>
            <person name="Zhang B."/>
            <person name="Wu H."/>
            <person name="Tang D."/>
            <person name="Shen Q."/>
            <person name="Xue P."/>
            <person name="Zou S."/>
            <person name="Wang X."/>
            <person name="Liu X."/>
            <person name="Wang F."/>
            <person name="Yang Y."/>
            <person name="An X."/>
            <person name="Dong Z."/>
            <person name="Zhang K."/>
            <person name="Zhang X."/>
            <person name="Luo M.C."/>
            <person name="Dvorak J."/>
            <person name="Tong Y."/>
            <person name="Wang J."/>
            <person name="Yang H."/>
            <person name="Li Z."/>
            <person name="Wang D."/>
            <person name="Zhang A."/>
            <person name="Wang J."/>
        </authorList>
    </citation>
    <scope>NUCLEOTIDE SEQUENCE</scope>
    <source>
        <strain evidence="3">cv. G1812</strain>
    </source>
</reference>
<sequence length="111" mass="12458">RRKRERRKSHPPVLPRRTLGLLLPLPRPIGPWPGPPTPTTEEGNKLDIQSSRPSLDPGRTSMCWRALPAATKVAQQATVMRRQDTIDTDPLRLRRQGPTVPDPTRASCCLL</sequence>
<accession>A0A8R7R992</accession>
<feature type="compositionally biased region" description="Pro residues" evidence="1">
    <location>
        <begin position="25"/>
        <end position="38"/>
    </location>
</feature>
<protein>
    <submittedName>
        <fullName evidence="2">Uncharacterized protein</fullName>
    </submittedName>
</protein>
<evidence type="ECO:0000256" key="1">
    <source>
        <dbReference type="SAM" id="MobiDB-lite"/>
    </source>
</evidence>
<proteinExistence type="predicted"/>
<reference evidence="2" key="2">
    <citation type="submission" date="2022-06" db="UniProtKB">
        <authorList>
            <consortium name="EnsemblPlants"/>
        </authorList>
    </citation>
    <scope>IDENTIFICATION</scope>
</reference>
<evidence type="ECO:0000313" key="3">
    <source>
        <dbReference type="Proteomes" id="UP000015106"/>
    </source>
</evidence>
<dbReference type="Gramene" id="TuG1812S0002104600.01.T03">
    <property type="protein sequence ID" value="TuG1812S0002104600.01.T03"/>
    <property type="gene ID" value="TuG1812S0002104600.01"/>
</dbReference>
<feature type="region of interest" description="Disordered" evidence="1">
    <location>
        <begin position="1"/>
        <end position="59"/>
    </location>
</feature>
<keyword evidence="3" id="KW-1185">Reference proteome</keyword>
<organism evidence="2 3">
    <name type="scientific">Triticum urartu</name>
    <name type="common">Red wild einkorn</name>
    <name type="synonym">Crithodium urartu</name>
    <dbReference type="NCBI Taxonomy" id="4572"/>
    <lineage>
        <taxon>Eukaryota</taxon>
        <taxon>Viridiplantae</taxon>
        <taxon>Streptophyta</taxon>
        <taxon>Embryophyta</taxon>
        <taxon>Tracheophyta</taxon>
        <taxon>Spermatophyta</taxon>
        <taxon>Magnoliopsida</taxon>
        <taxon>Liliopsida</taxon>
        <taxon>Poales</taxon>
        <taxon>Poaceae</taxon>
        <taxon>BOP clade</taxon>
        <taxon>Pooideae</taxon>
        <taxon>Triticodae</taxon>
        <taxon>Triticeae</taxon>
        <taxon>Triticinae</taxon>
        <taxon>Triticum</taxon>
    </lineage>
</organism>
<name>A0A8R7R992_TRIUA</name>
<dbReference type="Proteomes" id="UP000015106">
    <property type="component" value="Unassembled WGS sequence"/>
</dbReference>
<feature type="compositionally biased region" description="Low complexity" evidence="1">
    <location>
        <begin position="15"/>
        <end position="24"/>
    </location>
</feature>
<evidence type="ECO:0000313" key="2">
    <source>
        <dbReference type="EnsemblPlants" id="TuG1812S0002104600.01.T03"/>
    </source>
</evidence>
<feature type="region of interest" description="Disordered" evidence="1">
    <location>
        <begin position="92"/>
        <end position="111"/>
    </location>
</feature>
<dbReference type="AlphaFoldDB" id="A0A8R7R992"/>